<gene>
    <name evidence="2" type="primary">LOC108665563</name>
</gene>
<accession>A0A8B7N1W5</accession>
<evidence type="ECO:0000313" key="2">
    <source>
        <dbReference type="RefSeq" id="XP_018007822.1"/>
    </source>
</evidence>
<protein>
    <submittedName>
        <fullName evidence="2">Uncharacterized protein LOC108665563</fullName>
    </submittedName>
</protein>
<dbReference type="OrthoDB" id="6361021at2759"/>
<organism evidence="1 2">
    <name type="scientific">Hyalella azteca</name>
    <name type="common">Amphipod</name>
    <dbReference type="NCBI Taxonomy" id="294128"/>
    <lineage>
        <taxon>Eukaryota</taxon>
        <taxon>Metazoa</taxon>
        <taxon>Ecdysozoa</taxon>
        <taxon>Arthropoda</taxon>
        <taxon>Crustacea</taxon>
        <taxon>Multicrustacea</taxon>
        <taxon>Malacostraca</taxon>
        <taxon>Eumalacostraca</taxon>
        <taxon>Peracarida</taxon>
        <taxon>Amphipoda</taxon>
        <taxon>Senticaudata</taxon>
        <taxon>Talitrida</taxon>
        <taxon>Talitroidea</taxon>
        <taxon>Hyalellidae</taxon>
        <taxon>Hyalella</taxon>
    </lineage>
</organism>
<dbReference type="AlphaFoldDB" id="A0A8B7N1W5"/>
<dbReference type="Proteomes" id="UP000694843">
    <property type="component" value="Unplaced"/>
</dbReference>
<dbReference type="GeneID" id="108665563"/>
<reference evidence="2" key="1">
    <citation type="submission" date="2025-08" db="UniProtKB">
        <authorList>
            <consortium name="RefSeq"/>
        </authorList>
    </citation>
    <scope>IDENTIFICATION</scope>
    <source>
        <tissue evidence="2">Whole organism</tissue>
    </source>
</reference>
<dbReference type="RefSeq" id="XP_018007822.1">
    <property type="nucleotide sequence ID" value="XM_018152333.2"/>
</dbReference>
<name>A0A8B7N1W5_HYAAZ</name>
<dbReference type="KEGG" id="hazt:108665563"/>
<proteinExistence type="predicted"/>
<sequence>MAKKTSFTEVNPLENASYAELDEITRCVHFDDFKDAVREELLEPQPLRNSHKPLRRKVLWFAPSLPISKHNFYGNVSFTIKWETVLQKLGPNLYLIDQSVYKERSYTRVVLTKHNYDGVLTRVNLDADGSPMKKSWFGFHHASRCDGRVSSGPHELQIAIEADQADAKWLYSECKVAANNHSEANSHSRHHKRFDGKDTNFESFKCYKFNTARNCECPFEWTLDECEENIEKIFEANGASTSRAGMAQRTARRSEISDGAILLGVAAAATALFAAWRSYSKDSK</sequence>
<keyword evidence="1" id="KW-1185">Reference proteome</keyword>
<evidence type="ECO:0000313" key="1">
    <source>
        <dbReference type="Proteomes" id="UP000694843"/>
    </source>
</evidence>